<proteinExistence type="predicted"/>
<protein>
    <submittedName>
        <fullName evidence="1">Uncharacterized protein</fullName>
    </submittedName>
</protein>
<dbReference type="AlphaFoldDB" id="A0A392VCU6"/>
<dbReference type="Proteomes" id="UP000265520">
    <property type="component" value="Unassembled WGS sequence"/>
</dbReference>
<name>A0A392VCU6_9FABA</name>
<organism evidence="1 2">
    <name type="scientific">Trifolium medium</name>
    <dbReference type="NCBI Taxonomy" id="97028"/>
    <lineage>
        <taxon>Eukaryota</taxon>
        <taxon>Viridiplantae</taxon>
        <taxon>Streptophyta</taxon>
        <taxon>Embryophyta</taxon>
        <taxon>Tracheophyta</taxon>
        <taxon>Spermatophyta</taxon>
        <taxon>Magnoliopsida</taxon>
        <taxon>eudicotyledons</taxon>
        <taxon>Gunneridae</taxon>
        <taxon>Pentapetalae</taxon>
        <taxon>rosids</taxon>
        <taxon>fabids</taxon>
        <taxon>Fabales</taxon>
        <taxon>Fabaceae</taxon>
        <taxon>Papilionoideae</taxon>
        <taxon>50 kb inversion clade</taxon>
        <taxon>NPAAA clade</taxon>
        <taxon>Hologalegina</taxon>
        <taxon>IRL clade</taxon>
        <taxon>Trifolieae</taxon>
        <taxon>Trifolium</taxon>
    </lineage>
</organism>
<feature type="non-terminal residue" evidence="1">
    <location>
        <position position="1"/>
    </location>
</feature>
<keyword evidence="2" id="KW-1185">Reference proteome</keyword>
<accession>A0A392VCU6</accession>
<reference evidence="1 2" key="1">
    <citation type="journal article" date="2018" name="Front. Plant Sci.">
        <title>Red Clover (Trifolium pratense) and Zigzag Clover (T. medium) - A Picture of Genomic Similarities and Differences.</title>
        <authorList>
            <person name="Dluhosova J."/>
            <person name="Istvanek J."/>
            <person name="Nedelnik J."/>
            <person name="Repkova J."/>
        </authorList>
    </citation>
    <scope>NUCLEOTIDE SEQUENCE [LARGE SCALE GENOMIC DNA]</scope>
    <source>
        <strain evidence="2">cv. 10/8</strain>
        <tissue evidence="1">Leaf</tissue>
    </source>
</reference>
<evidence type="ECO:0000313" key="2">
    <source>
        <dbReference type="Proteomes" id="UP000265520"/>
    </source>
</evidence>
<comment type="caution">
    <text evidence="1">The sequence shown here is derived from an EMBL/GenBank/DDBJ whole genome shotgun (WGS) entry which is preliminary data.</text>
</comment>
<evidence type="ECO:0000313" key="1">
    <source>
        <dbReference type="EMBL" id="MCI86194.1"/>
    </source>
</evidence>
<sequence>FIMEDSMSMVSLKRRISW</sequence>
<dbReference type="EMBL" id="LXQA011133964">
    <property type="protein sequence ID" value="MCI86194.1"/>
    <property type="molecule type" value="Genomic_DNA"/>
</dbReference>